<dbReference type="GO" id="GO:0005948">
    <property type="term" value="C:acetolactate synthase complex"/>
    <property type="evidence" value="ECO:0007669"/>
    <property type="project" value="TreeGrafter"/>
</dbReference>
<dbReference type="CDD" id="cd07035">
    <property type="entry name" value="TPP_PYR_POX_like"/>
    <property type="match status" value="1"/>
</dbReference>
<name>A0AA46AHB7_9CLOT</name>
<dbReference type="EMBL" id="FXUF01000001">
    <property type="protein sequence ID" value="SMP38533.1"/>
    <property type="molecule type" value="Genomic_DNA"/>
</dbReference>
<keyword evidence="2 3" id="KW-0786">Thiamine pyrophosphate</keyword>
<feature type="domain" description="Thiamine pyrophosphate enzyme N-terminal TPP-binding" evidence="6">
    <location>
        <begin position="47"/>
        <end position="131"/>
    </location>
</feature>
<comment type="similarity">
    <text evidence="1 3">Belongs to the TPP enzyme family.</text>
</comment>
<accession>A0AA46AHB7</accession>
<sequence>MKTTIRLTTAQALVTFLQNQMIHVDGEVTPFVHGFMGIFGHGNVVGLGQALEQMKDQMPFIQGKNEQDIAHACMAYAKQKRRRAIYACTASIGPGSLNLVTAAGTATVNRIPLLLLPGDTFADRQPDPVLQQVEVESDYTISANDAFKPVSRYWDRITRPEQLMSACLNALRVLTDPEKTGAVTLCLPQDVQGEMYDYPVDFLARRIWYLDRTPPAKEAVQRAAELIAGKKKPLIISGGGVRYSAAGEAVKALSLRFGIPVTETQAGKGEIQGDHPFYVGCAGICGTLAANQLMKEADIIIAIGTKLNDFVTHSKGGFQHNGIPLVSINLSRMDALKMGALSLVADAREGVTALTEALTEKQYTTGYQNEVEDAQIQWHEELQRLSALDPVEGLSQTRVLMELNQWLRASDIVVAASGSLPSDLERIWSVRQAGTYHLEYGFSCMGYEIAGAFGVKLAEPQAEVYSFVGDGAFLLAHSNLITSLQERQKINILLFNNHGHQCIRQLQNNQGIDTYGTEFRYREADTGNLSGSPIPIDFAKVAEGYGAQAYHVRSLPELKNALEMSRKSPVSTLIAIDVLPGTMTDGYANFWRVGTPSVSENPAVKEAHQRMATAVRELRKF</sequence>
<gene>
    <name evidence="7" type="ORF">SAMN06296020_101113</name>
</gene>
<dbReference type="RefSeq" id="WP_283407475.1">
    <property type="nucleotide sequence ID" value="NZ_FXUF01000001.1"/>
</dbReference>
<dbReference type="GO" id="GO:0003984">
    <property type="term" value="F:acetolactate synthase activity"/>
    <property type="evidence" value="ECO:0007669"/>
    <property type="project" value="TreeGrafter"/>
</dbReference>
<evidence type="ECO:0000256" key="1">
    <source>
        <dbReference type="ARBA" id="ARBA00007812"/>
    </source>
</evidence>
<dbReference type="InterPro" id="IPR012000">
    <property type="entry name" value="Thiamin_PyroP_enz_cen_dom"/>
</dbReference>
<dbReference type="Gene3D" id="3.40.50.1220">
    <property type="entry name" value="TPP-binding domain"/>
    <property type="match status" value="1"/>
</dbReference>
<organism evidence="7 8">
    <name type="scientific">Anoxynatronum buryatiense</name>
    <dbReference type="NCBI Taxonomy" id="489973"/>
    <lineage>
        <taxon>Bacteria</taxon>
        <taxon>Bacillati</taxon>
        <taxon>Bacillota</taxon>
        <taxon>Clostridia</taxon>
        <taxon>Eubacteriales</taxon>
        <taxon>Clostridiaceae</taxon>
        <taxon>Anoxynatronum</taxon>
    </lineage>
</organism>
<dbReference type="PROSITE" id="PS00187">
    <property type="entry name" value="TPP_ENZYMES"/>
    <property type="match status" value="1"/>
</dbReference>
<dbReference type="GO" id="GO:0030976">
    <property type="term" value="F:thiamine pyrophosphate binding"/>
    <property type="evidence" value="ECO:0007669"/>
    <property type="project" value="InterPro"/>
</dbReference>
<reference evidence="7" key="1">
    <citation type="submission" date="2017-05" db="EMBL/GenBank/DDBJ databases">
        <authorList>
            <person name="Varghese N."/>
            <person name="Submissions S."/>
        </authorList>
    </citation>
    <scope>NUCLEOTIDE SEQUENCE</scope>
    <source>
        <strain evidence="7">Su22</strain>
    </source>
</reference>
<evidence type="ECO:0000313" key="8">
    <source>
        <dbReference type="Proteomes" id="UP001158066"/>
    </source>
</evidence>
<dbReference type="GO" id="GO:0019310">
    <property type="term" value="P:inositol catabolic process"/>
    <property type="evidence" value="ECO:0007669"/>
    <property type="project" value="InterPro"/>
</dbReference>
<dbReference type="Proteomes" id="UP001158066">
    <property type="component" value="Unassembled WGS sequence"/>
</dbReference>
<dbReference type="InterPro" id="IPR011766">
    <property type="entry name" value="TPP_enzyme_TPP-bd"/>
</dbReference>
<evidence type="ECO:0000259" key="4">
    <source>
        <dbReference type="Pfam" id="PF00205"/>
    </source>
</evidence>
<evidence type="ECO:0000256" key="2">
    <source>
        <dbReference type="ARBA" id="ARBA00023052"/>
    </source>
</evidence>
<dbReference type="Pfam" id="PF00205">
    <property type="entry name" value="TPP_enzyme_M"/>
    <property type="match status" value="1"/>
</dbReference>
<dbReference type="GO" id="GO:0009099">
    <property type="term" value="P:L-valine biosynthetic process"/>
    <property type="evidence" value="ECO:0007669"/>
    <property type="project" value="TreeGrafter"/>
</dbReference>
<dbReference type="InterPro" id="IPR029035">
    <property type="entry name" value="DHS-like_NAD/FAD-binding_dom"/>
</dbReference>
<dbReference type="PANTHER" id="PTHR18968">
    <property type="entry name" value="THIAMINE PYROPHOSPHATE ENZYMES"/>
    <property type="match status" value="1"/>
</dbReference>
<dbReference type="InterPro" id="IPR029061">
    <property type="entry name" value="THDP-binding"/>
</dbReference>
<keyword evidence="8" id="KW-1185">Reference proteome</keyword>
<dbReference type="PANTHER" id="PTHR18968:SF9">
    <property type="entry name" value="3D-(3,5_4)-TRIHYDROXYCYCLOHEXANE-1,2-DIONE HYDROLASE"/>
    <property type="match status" value="1"/>
</dbReference>
<dbReference type="InterPro" id="IPR012001">
    <property type="entry name" value="Thiamin_PyroP_enz_TPP-bd_dom"/>
</dbReference>
<protein>
    <submittedName>
        <fullName evidence="7">3D-(3,5/4)-trihydroxycyclohexane-1,2-dione hydrolase</fullName>
    </submittedName>
</protein>
<dbReference type="SUPFAM" id="SSF52467">
    <property type="entry name" value="DHS-like NAD/FAD-binding domain"/>
    <property type="match status" value="1"/>
</dbReference>
<dbReference type="SUPFAM" id="SSF52518">
    <property type="entry name" value="Thiamin diphosphate-binding fold (THDP-binding)"/>
    <property type="match status" value="2"/>
</dbReference>
<dbReference type="GO" id="GO:0050660">
    <property type="term" value="F:flavin adenine dinucleotide binding"/>
    <property type="evidence" value="ECO:0007669"/>
    <property type="project" value="TreeGrafter"/>
</dbReference>
<comment type="caution">
    <text evidence="7">The sequence shown here is derived from an EMBL/GenBank/DDBJ whole genome shotgun (WGS) entry which is preliminary data.</text>
</comment>
<dbReference type="Pfam" id="PF02776">
    <property type="entry name" value="TPP_enzyme_N"/>
    <property type="match status" value="1"/>
</dbReference>
<evidence type="ECO:0000259" key="6">
    <source>
        <dbReference type="Pfam" id="PF02776"/>
    </source>
</evidence>
<dbReference type="AlphaFoldDB" id="A0AA46AHB7"/>
<dbReference type="Pfam" id="PF02775">
    <property type="entry name" value="TPP_enzyme_C"/>
    <property type="match status" value="1"/>
</dbReference>
<dbReference type="Gene3D" id="3.40.50.970">
    <property type="match status" value="2"/>
</dbReference>
<evidence type="ECO:0000313" key="7">
    <source>
        <dbReference type="EMBL" id="SMP38533.1"/>
    </source>
</evidence>
<dbReference type="InterPro" id="IPR045229">
    <property type="entry name" value="TPP_enz"/>
</dbReference>
<dbReference type="GO" id="GO:0016823">
    <property type="term" value="F:hydrolase activity, acting on acid carbon-carbon bonds, in ketonic substances"/>
    <property type="evidence" value="ECO:0007669"/>
    <property type="project" value="InterPro"/>
</dbReference>
<keyword evidence="7" id="KW-0378">Hydrolase</keyword>
<feature type="domain" description="Thiamine pyrophosphate enzyme TPP-binding" evidence="5">
    <location>
        <begin position="418"/>
        <end position="575"/>
    </location>
</feature>
<proteinExistence type="inferred from homology"/>
<dbReference type="GO" id="GO:0000287">
    <property type="term" value="F:magnesium ion binding"/>
    <property type="evidence" value="ECO:0007669"/>
    <property type="project" value="InterPro"/>
</dbReference>
<dbReference type="InterPro" id="IPR030817">
    <property type="entry name" value="Myo_inos_IolD"/>
</dbReference>
<dbReference type="NCBIfam" id="TIGR04377">
    <property type="entry name" value="myo_inos_iolD"/>
    <property type="match status" value="1"/>
</dbReference>
<feature type="domain" description="Thiamine pyrophosphate enzyme central" evidence="4">
    <location>
        <begin position="220"/>
        <end position="354"/>
    </location>
</feature>
<dbReference type="InterPro" id="IPR000399">
    <property type="entry name" value="TPP-bd_CS"/>
</dbReference>
<evidence type="ECO:0000256" key="3">
    <source>
        <dbReference type="RuleBase" id="RU362132"/>
    </source>
</evidence>
<dbReference type="GO" id="GO:0009097">
    <property type="term" value="P:isoleucine biosynthetic process"/>
    <property type="evidence" value="ECO:0007669"/>
    <property type="project" value="TreeGrafter"/>
</dbReference>
<evidence type="ECO:0000259" key="5">
    <source>
        <dbReference type="Pfam" id="PF02775"/>
    </source>
</evidence>